<accession>Q01Z11</accession>
<dbReference type="eggNOG" id="COG1572">
    <property type="taxonomic scope" value="Bacteria"/>
</dbReference>
<feature type="region of interest" description="Disordered" evidence="1">
    <location>
        <begin position="1"/>
        <end position="35"/>
    </location>
</feature>
<feature type="compositionally biased region" description="Basic and acidic residues" evidence="1">
    <location>
        <begin position="1"/>
        <end position="11"/>
    </location>
</feature>
<reference evidence="2" key="1">
    <citation type="submission" date="2006-10" db="EMBL/GenBank/DDBJ databases">
        <title>Complete sequence of Solibacter usitatus Ellin6076.</title>
        <authorList>
            <consortium name="US DOE Joint Genome Institute"/>
            <person name="Copeland A."/>
            <person name="Lucas S."/>
            <person name="Lapidus A."/>
            <person name="Barry K."/>
            <person name="Detter J.C."/>
            <person name="Glavina del Rio T."/>
            <person name="Hammon N."/>
            <person name="Israni S."/>
            <person name="Dalin E."/>
            <person name="Tice H."/>
            <person name="Pitluck S."/>
            <person name="Thompson L.S."/>
            <person name="Brettin T."/>
            <person name="Bruce D."/>
            <person name="Han C."/>
            <person name="Tapia R."/>
            <person name="Gilna P."/>
            <person name="Schmutz J."/>
            <person name="Larimer F."/>
            <person name="Land M."/>
            <person name="Hauser L."/>
            <person name="Kyrpides N."/>
            <person name="Mikhailova N."/>
            <person name="Janssen P.H."/>
            <person name="Kuske C.R."/>
            <person name="Richardson P."/>
        </authorList>
    </citation>
    <scope>NUCLEOTIDE SEQUENCE</scope>
    <source>
        <strain evidence="2">Ellin6076</strain>
    </source>
</reference>
<dbReference type="HOGENOM" id="CLU_660387_0_0_0"/>
<protein>
    <submittedName>
        <fullName evidence="2">Uncharacterized protein</fullName>
    </submittedName>
</protein>
<organism evidence="2">
    <name type="scientific">Solibacter usitatus (strain Ellin6076)</name>
    <dbReference type="NCBI Taxonomy" id="234267"/>
    <lineage>
        <taxon>Bacteria</taxon>
        <taxon>Pseudomonadati</taxon>
        <taxon>Acidobacteriota</taxon>
        <taxon>Terriglobia</taxon>
        <taxon>Bryobacterales</taxon>
        <taxon>Solibacteraceae</taxon>
        <taxon>Candidatus Solibacter</taxon>
    </lineage>
</organism>
<name>Q01Z11_SOLUE</name>
<dbReference type="AlphaFoldDB" id="Q01Z11"/>
<proteinExistence type="predicted"/>
<dbReference type="InParanoid" id="Q01Z11"/>
<evidence type="ECO:0000313" key="2">
    <source>
        <dbReference type="EMBL" id="ABJ85104.1"/>
    </source>
</evidence>
<sequence length="416" mass="45741">MPKTKTPDPRNRPAPVRHDRKPKGPTWEEWQEQVERERQAALEKYRQNWDRARNDSAARHHWSPWLLIRYTPADLGARPIPSGDPFWISPDIWVESSDPMGNPVAGEDNFIHVRIFNLGSADAAPVKVDFYWANPALGLGPANMNLIGTEWVQVYSLTSKDVRCRTPWVPSLNIGAHQCLMVNCSNHVFDPIITPFAPTLDRHVGQRNVHVVAAPMNRILRFDLELNNLFPIDAEAEVTARVEHVALTAAGRRAKAPEVLAQVLAFGGSITNTKLEIAQRYRRGTREYRSSTKVARNAPGQLAPATLVQAAGRNLAAVALTARLEERSSVVVGNGGALFTGMLAAREVLAAQGCAAPGLTLERFPMRAFERRKLALELAAPAGAAAGEFLVVHLNQTVHGILMGGYSIVVRVEGRG</sequence>
<dbReference type="STRING" id="234267.Acid_4140"/>
<dbReference type="OrthoDB" id="6278496at2"/>
<dbReference type="KEGG" id="sus:Acid_4140"/>
<gene>
    <name evidence="2" type="ordered locus">Acid_4140</name>
</gene>
<dbReference type="EMBL" id="CP000473">
    <property type="protein sequence ID" value="ABJ85104.1"/>
    <property type="molecule type" value="Genomic_DNA"/>
</dbReference>
<evidence type="ECO:0000256" key="1">
    <source>
        <dbReference type="SAM" id="MobiDB-lite"/>
    </source>
</evidence>